<evidence type="ECO:0000256" key="5">
    <source>
        <dbReference type="ARBA" id="ARBA00023306"/>
    </source>
</evidence>
<feature type="compositionally biased region" description="Low complexity" evidence="6">
    <location>
        <begin position="1448"/>
        <end position="1471"/>
    </location>
</feature>
<accession>L8X6G0</accession>
<dbReference type="GO" id="GO:0005829">
    <property type="term" value="C:cytosol"/>
    <property type="evidence" value="ECO:0007669"/>
    <property type="project" value="TreeGrafter"/>
</dbReference>
<dbReference type="Gene3D" id="3.40.50.300">
    <property type="entry name" value="P-loop containing nucleotide triphosphate hydrolases"/>
    <property type="match status" value="1"/>
</dbReference>
<dbReference type="PANTHER" id="PTHR12634:SF8">
    <property type="entry name" value="FIERY MOUNTAIN, ISOFORM D"/>
    <property type="match status" value="1"/>
</dbReference>
<dbReference type="OrthoDB" id="10259133at2759"/>
<dbReference type="HOGENOM" id="CLU_003676_0_1_1"/>
<evidence type="ECO:0000313" key="7">
    <source>
        <dbReference type="EMBL" id="ELU45765.1"/>
    </source>
</evidence>
<feature type="region of interest" description="Disordered" evidence="6">
    <location>
        <begin position="925"/>
        <end position="1040"/>
    </location>
</feature>
<evidence type="ECO:0000256" key="1">
    <source>
        <dbReference type="ARBA" id="ARBA00006180"/>
    </source>
</evidence>
<feature type="region of interest" description="Disordered" evidence="6">
    <location>
        <begin position="1402"/>
        <end position="1479"/>
    </location>
</feature>
<evidence type="ECO:0000313" key="8">
    <source>
        <dbReference type="Proteomes" id="UP000011668"/>
    </source>
</evidence>
<keyword evidence="5" id="KW-0131">Cell cycle</keyword>
<dbReference type="Pfam" id="PF04499">
    <property type="entry name" value="SAPS"/>
    <property type="match status" value="1"/>
</dbReference>
<comment type="similarity">
    <text evidence="2">Belongs to the GTR/RAG GTP-binding protein family.</text>
</comment>
<dbReference type="InterPro" id="IPR007587">
    <property type="entry name" value="SAPS"/>
</dbReference>
<comment type="caution">
    <text evidence="7">The sequence shown here is derived from an EMBL/GenBank/DDBJ whole genome shotgun (WGS) entry which is preliminary data.</text>
</comment>
<dbReference type="GO" id="GO:0005634">
    <property type="term" value="C:nucleus"/>
    <property type="evidence" value="ECO:0007669"/>
    <property type="project" value="TreeGrafter"/>
</dbReference>
<feature type="compositionally biased region" description="Polar residues" evidence="6">
    <location>
        <begin position="1326"/>
        <end position="1336"/>
    </location>
</feature>
<proteinExistence type="inferred from homology"/>
<dbReference type="InterPro" id="IPR006762">
    <property type="entry name" value="Gtr1_RagA"/>
</dbReference>
<dbReference type="GO" id="GO:0019903">
    <property type="term" value="F:protein phosphatase binding"/>
    <property type="evidence" value="ECO:0007669"/>
    <property type="project" value="InterPro"/>
</dbReference>
<evidence type="ECO:0000256" key="4">
    <source>
        <dbReference type="ARBA" id="ARBA00023134"/>
    </source>
</evidence>
<gene>
    <name evidence="7" type="ORF">AG1IA_00226</name>
</gene>
<evidence type="ECO:0000256" key="6">
    <source>
        <dbReference type="SAM" id="MobiDB-lite"/>
    </source>
</evidence>
<reference evidence="7 8" key="1">
    <citation type="journal article" date="2013" name="Nat. Commun.">
        <title>The evolution and pathogenic mechanisms of the rice sheath blight pathogen.</title>
        <authorList>
            <person name="Zheng A."/>
            <person name="Lin R."/>
            <person name="Xu L."/>
            <person name="Qin P."/>
            <person name="Tang C."/>
            <person name="Ai P."/>
            <person name="Zhang D."/>
            <person name="Liu Y."/>
            <person name="Sun Z."/>
            <person name="Feng H."/>
            <person name="Wang Y."/>
            <person name="Chen Y."/>
            <person name="Liang X."/>
            <person name="Fu R."/>
            <person name="Li Q."/>
            <person name="Zhang J."/>
            <person name="Yu X."/>
            <person name="Xie Z."/>
            <person name="Ding L."/>
            <person name="Guan P."/>
            <person name="Tang J."/>
            <person name="Liang Y."/>
            <person name="Wang S."/>
            <person name="Deng Q."/>
            <person name="Li S."/>
            <person name="Zhu J."/>
            <person name="Wang L."/>
            <person name="Liu H."/>
            <person name="Li P."/>
        </authorList>
    </citation>
    <scope>NUCLEOTIDE SEQUENCE [LARGE SCALE GENOMIC DNA]</scope>
    <source>
        <strain evidence="8">AG-1 IA</strain>
    </source>
</reference>
<protein>
    <submittedName>
        <fullName evidence="7">Rraga protein</fullName>
    </submittedName>
</protein>
<keyword evidence="4" id="KW-0342">GTP-binding</keyword>
<feature type="region of interest" description="Disordered" evidence="6">
    <location>
        <begin position="1186"/>
        <end position="1303"/>
    </location>
</feature>
<dbReference type="SUPFAM" id="SSF52540">
    <property type="entry name" value="P-loop containing nucleoside triphosphate hydrolases"/>
    <property type="match status" value="1"/>
</dbReference>
<dbReference type="GO" id="GO:0005525">
    <property type="term" value="F:GTP binding"/>
    <property type="evidence" value="ECO:0007669"/>
    <property type="project" value="UniProtKB-KW"/>
</dbReference>
<keyword evidence="3" id="KW-0547">Nucleotide-binding</keyword>
<feature type="compositionally biased region" description="Pro residues" evidence="6">
    <location>
        <begin position="706"/>
        <end position="719"/>
    </location>
</feature>
<feature type="compositionally biased region" description="Low complexity" evidence="6">
    <location>
        <begin position="1373"/>
        <end position="1389"/>
    </location>
</feature>
<feature type="compositionally biased region" description="Basic and acidic residues" evidence="6">
    <location>
        <begin position="1421"/>
        <end position="1438"/>
    </location>
</feature>
<dbReference type="Pfam" id="PF04670">
    <property type="entry name" value="Gtr1_RagA"/>
    <property type="match status" value="1"/>
</dbReference>
<feature type="region of interest" description="Disordered" evidence="6">
    <location>
        <begin position="1315"/>
        <end position="1389"/>
    </location>
</feature>
<dbReference type="Gene3D" id="3.30.450.190">
    <property type="match status" value="1"/>
</dbReference>
<dbReference type="EMBL" id="AFRT01000039">
    <property type="protein sequence ID" value="ELU45765.1"/>
    <property type="molecule type" value="Genomic_DNA"/>
</dbReference>
<keyword evidence="8" id="KW-1185">Reference proteome</keyword>
<dbReference type="GO" id="GO:0019888">
    <property type="term" value="F:protein phosphatase regulator activity"/>
    <property type="evidence" value="ECO:0007669"/>
    <property type="project" value="TreeGrafter"/>
</dbReference>
<comment type="similarity">
    <text evidence="1">Belongs to the SAPS family.</text>
</comment>
<dbReference type="STRING" id="983506.L8X6G0"/>
<feature type="compositionally biased region" description="Low complexity" evidence="6">
    <location>
        <begin position="939"/>
        <end position="951"/>
    </location>
</feature>
<feature type="compositionally biased region" description="Low complexity" evidence="6">
    <location>
        <begin position="977"/>
        <end position="989"/>
    </location>
</feature>
<name>L8X6G0_THACA</name>
<organism evidence="7 8">
    <name type="scientific">Thanatephorus cucumeris (strain AG1-IA)</name>
    <name type="common">Rice sheath blight fungus</name>
    <name type="synonym">Rhizoctonia solani</name>
    <dbReference type="NCBI Taxonomy" id="983506"/>
    <lineage>
        <taxon>Eukaryota</taxon>
        <taxon>Fungi</taxon>
        <taxon>Dikarya</taxon>
        <taxon>Basidiomycota</taxon>
        <taxon>Agaricomycotina</taxon>
        <taxon>Agaricomycetes</taxon>
        <taxon>Cantharellales</taxon>
        <taxon>Ceratobasidiaceae</taxon>
        <taxon>Rhizoctonia</taxon>
        <taxon>Rhizoctonia solani AG-1</taxon>
    </lineage>
</organism>
<dbReference type="Proteomes" id="UP000011668">
    <property type="component" value="Unassembled WGS sequence"/>
</dbReference>
<feature type="compositionally biased region" description="Polar residues" evidence="6">
    <location>
        <begin position="1019"/>
        <end position="1036"/>
    </location>
</feature>
<dbReference type="PANTHER" id="PTHR12634">
    <property type="entry name" value="SIT4 YEAST -ASSOCIATING PROTEIN-RELATED"/>
    <property type="match status" value="1"/>
</dbReference>
<evidence type="ECO:0000256" key="2">
    <source>
        <dbReference type="ARBA" id="ARBA00007756"/>
    </source>
</evidence>
<evidence type="ECO:0000256" key="3">
    <source>
        <dbReference type="ARBA" id="ARBA00022741"/>
    </source>
</evidence>
<dbReference type="InterPro" id="IPR027417">
    <property type="entry name" value="P-loop_NTPase"/>
</dbReference>
<feature type="region of interest" description="Disordered" evidence="6">
    <location>
        <begin position="696"/>
        <end position="726"/>
    </location>
</feature>
<sequence>MAANKKKVGIFELFEDSTADDYLGAAHGQVWERENFDEIRYFLCSSNNTASATSRLGATIDVEQNHMRFLGDLMLNLWDCGGQDNFFDSYLSSQRQTIFNDVAVLIYVFDIEIETRQPTDAVLKEKEKDFEYFYHILDNCRSRSPEAKIFVLINKMDLISGGKKEKDEAYSRKVRELDTRAKPIMGNTSLRCFGTSIWDQSLYRAWSRIVHTLIPNANLLARHLSMFCTICDATEVVLFERTTFLIIARSGRGGEFGEQGGEISDSGDDPINPERFEKISELIKAFKLSCSKLQEQFHSLEMRFPQFACLLDVLTPNTYVMVITSHPNIQPSLLKLNVRLARSKFNELQAGRFPSAPTTPISPRANYVRRAIIPLRVSWAAILDGHNCRSSDIAHGQLVDQGLITRMSMFCFGFHGTNNIDNLLNQEEVSLEAILDHDDLLSECKQQNPRLIDYLQRPEVLQRLFAYVTGEIVSEGRGSFKYPYVSAEVLCCEIWSIVERCTENSAQILAPFWDTVLSMPPDELRTKASVAAHFAKISGTFLMKKPEEVRCPGGHVVNRLLSHIESPPFVDLLFRIIQLDESPGNIGVMEVSQRLKTALLSTGYPPSVHLVVAELLKGIISVASPSPGSFNLTGPQDSGPTGPVTNRFVRELASTNIVEIMVGFMLDEAPFGHPVEEVLQAAEQRQRDAPKEVTLTVPSGLAGPPGIGPRPTVPTPTPPSESTSSQVEPLLLPNAESATSSVTHIVSIFVELIRKNNSDYFEPYLFHTLRNRLMQIQQQHLDEMHELGLDMDDERVQEERERERLERGMADMVDHLGIVHLGRFLRILAKRLPDFQELLRRPRSLNGYVLTSVGQLVPLTLERFRIIELYAELLHCSNMSLLNRRRGFGPTYDEHGRLTGGLDALEQLARVIDPNVSSDAMMDQSLDSDTVQDTKEPPASSASTDCSSLTSEDGVSVDDEHTDLEEDLASSRGSTMSASAQPSSNSSAPPQGPPTDAVQSDSVEIDPFSDPESAVGSMDMSTPRTDVSSSNTSTVRHSPIAEHYGAMPDRSAFEPSGDILKQQMIDLNVVSTILFPWNNFLHNAVYDLLHQILTGRVDNELSRRVTIGMFRDARLVYRILEGSRRNDAVAGQQKGLRLGYMGHLILISDDIVAALEHYPHSLLEALSPYVPQPDWDNFVAGQYKETKERDTSQLGGGKPAVSAMGIGIGRGGPVGGLPTNRFGDTPSPRIESAAGRGIGSVPREVRGGADFGPAEPDDTLIPSDPSPDVTEQAKSNPFDATPVSDEDEDVADSTWASSHHASGDFDLNATQTVANKSAQDPFETSDPITSVSQFSTIFKDEDDDDVSWGPFADPTGPRSSLQPSFDDEDDGFGDFQTSTADSSSSFEDSFNGVKPVIATNLSGQIQEAVDDTMEEPTTPKASDRRLSSSFETIDKPDQDEPWNSVWPSPDTTTAAEDSTSSKATSDAVADAMTSRIVPR</sequence>
<feature type="compositionally biased region" description="Acidic residues" evidence="6">
    <location>
        <begin position="955"/>
        <end position="968"/>
    </location>
</feature>
<feature type="compositionally biased region" description="Gly residues" evidence="6">
    <location>
        <begin position="1206"/>
        <end position="1215"/>
    </location>
</feature>